<evidence type="ECO:0000256" key="1">
    <source>
        <dbReference type="SAM" id="MobiDB-lite"/>
    </source>
</evidence>
<evidence type="ECO:0000259" key="2">
    <source>
        <dbReference type="Pfam" id="PF24864"/>
    </source>
</evidence>
<accession>A0AAD4HYH9</accession>
<comment type="caution">
    <text evidence="3">The sequence shown here is derived from an EMBL/GenBank/DDBJ whole genome shotgun (WGS) entry which is preliminary data.</text>
</comment>
<feature type="domain" description="DUF7730" evidence="2">
    <location>
        <begin position="128"/>
        <end position="316"/>
    </location>
</feature>
<gene>
    <name evidence="3" type="ORF">NEMBOFW57_006896</name>
</gene>
<evidence type="ECO:0000313" key="3">
    <source>
        <dbReference type="EMBL" id="KAG7287385.1"/>
    </source>
</evidence>
<sequence>MADRLPNRDSIRRSLDLQPSSPFFTLLPAEIRNLIYAEFFRLSSPRQHIIHGQSPDEHNPAVLIEQWGHKPCITDPTERDIRIDKFLVTDPMTSAGILWGNRLASEWCLHWACEEQGTDSQDAAAREAHPVAALVQEAHRTHEGDSRCQSEEPPSPPPAKTGFLNILTACKRMYLECLPSLYGNTTFVFTDTRTAGDFLERYGGDVDHYPLRSLEICIRVTNIITEMYYPHGARGSDEGPPAVFAGRARPSLSMKNNPWQRLCDRLVEQPNLQDLRIWLDSSDLRPWHKRVSETRFFATLFDVRVPDKSRFVLGLPELPERRGPDSLALEGHYLEGEKAEKAPFTIERAERPNNWRVHLRNIVRQPQRRNVQA</sequence>
<evidence type="ECO:0000313" key="4">
    <source>
        <dbReference type="Proteomes" id="UP001197093"/>
    </source>
</evidence>
<dbReference type="AlphaFoldDB" id="A0AAD4HYH9"/>
<protein>
    <recommendedName>
        <fullName evidence="2">DUF7730 domain-containing protein</fullName>
    </recommendedName>
</protein>
<proteinExistence type="predicted"/>
<name>A0AAD4HYH9_9PEZI</name>
<organism evidence="3 4">
    <name type="scientific">Staphylotrichum longicolle</name>
    <dbReference type="NCBI Taxonomy" id="669026"/>
    <lineage>
        <taxon>Eukaryota</taxon>
        <taxon>Fungi</taxon>
        <taxon>Dikarya</taxon>
        <taxon>Ascomycota</taxon>
        <taxon>Pezizomycotina</taxon>
        <taxon>Sordariomycetes</taxon>
        <taxon>Sordariomycetidae</taxon>
        <taxon>Sordariales</taxon>
        <taxon>Chaetomiaceae</taxon>
        <taxon>Staphylotrichum</taxon>
    </lineage>
</organism>
<dbReference type="Proteomes" id="UP001197093">
    <property type="component" value="Unassembled WGS sequence"/>
</dbReference>
<dbReference type="InterPro" id="IPR056632">
    <property type="entry name" value="DUF7730"/>
</dbReference>
<dbReference type="PANTHER" id="PTHR38790">
    <property type="entry name" value="2EXR DOMAIN-CONTAINING PROTEIN-RELATED"/>
    <property type="match status" value="1"/>
</dbReference>
<feature type="compositionally biased region" description="Basic and acidic residues" evidence="1">
    <location>
        <begin position="139"/>
        <end position="150"/>
    </location>
</feature>
<reference evidence="3" key="1">
    <citation type="submission" date="2023-02" db="EMBL/GenBank/DDBJ databases">
        <authorList>
            <person name="Palmer J.M."/>
        </authorList>
    </citation>
    <scope>NUCLEOTIDE SEQUENCE</scope>
    <source>
        <strain evidence="3">FW57</strain>
    </source>
</reference>
<dbReference type="EMBL" id="JAHCVI010000003">
    <property type="protein sequence ID" value="KAG7287385.1"/>
    <property type="molecule type" value="Genomic_DNA"/>
</dbReference>
<keyword evidence="4" id="KW-1185">Reference proteome</keyword>
<feature type="region of interest" description="Disordered" evidence="1">
    <location>
        <begin position="139"/>
        <end position="160"/>
    </location>
</feature>
<dbReference type="Pfam" id="PF24864">
    <property type="entry name" value="DUF7730"/>
    <property type="match status" value="1"/>
</dbReference>